<dbReference type="Gene3D" id="1.10.287.130">
    <property type="match status" value="1"/>
</dbReference>
<accession>A0A482TF70</accession>
<dbReference type="EC" id="2.7.13.3" evidence="2"/>
<evidence type="ECO:0000256" key="6">
    <source>
        <dbReference type="ARBA" id="ARBA00023012"/>
    </source>
</evidence>
<feature type="domain" description="PAS" evidence="11">
    <location>
        <begin position="136"/>
        <end position="206"/>
    </location>
</feature>
<keyword evidence="4" id="KW-0808">Transferase</keyword>
<dbReference type="CDD" id="cd00156">
    <property type="entry name" value="REC"/>
    <property type="match status" value="1"/>
</dbReference>
<dbReference type="InterPro" id="IPR036890">
    <property type="entry name" value="HATPase_C_sf"/>
</dbReference>
<feature type="domain" description="PAS" evidence="11">
    <location>
        <begin position="253"/>
        <end position="326"/>
    </location>
</feature>
<protein>
    <recommendedName>
        <fullName evidence="2">histidine kinase</fullName>
        <ecNumber evidence="2">2.7.13.3</ecNumber>
    </recommendedName>
</protein>
<evidence type="ECO:0000256" key="4">
    <source>
        <dbReference type="ARBA" id="ARBA00022679"/>
    </source>
</evidence>
<dbReference type="PROSITE" id="PS50112">
    <property type="entry name" value="PAS"/>
    <property type="match status" value="2"/>
</dbReference>
<dbReference type="SUPFAM" id="SSF55874">
    <property type="entry name" value="ATPase domain of HSP90 chaperone/DNA topoisomerase II/histidine kinase"/>
    <property type="match status" value="1"/>
</dbReference>
<dbReference type="SUPFAM" id="SSF52172">
    <property type="entry name" value="CheY-like"/>
    <property type="match status" value="1"/>
</dbReference>
<comment type="caution">
    <text evidence="13">The sequence shown here is derived from an EMBL/GenBank/DDBJ whole genome shotgun (WGS) entry which is preliminary data.</text>
</comment>
<dbReference type="InterPro" id="IPR050736">
    <property type="entry name" value="Sensor_HK_Regulatory"/>
</dbReference>
<dbReference type="InterPro" id="IPR035965">
    <property type="entry name" value="PAS-like_dom_sf"/>
</dbReference>
<dbReference type="InterPro" id="IPR003661">
    <property type="entry name" value="HisK_dim/P_dom"/>
</dbReference>
<dbReference type="InterPro" id="IPR000014">
    <property type="entry name" value="PAS"/>
</dbReference>
<dbReference type="NCBIfam" id="TIGR00229">
    <property type="entry name" value="sensory_box"/>
    <property type="match status" value="2"/>
</dbReference>
<evidence type="ECO:0000256" key="8">
    <source>
        <dbReference type="SAM" id="Coils"/>
    </source>
</evidence>
<evidence type="ECO:0000256" key="3">
    <source>
        <dbReference type="ARBA" id="ARBA00022553"/>
    </source>
</evidence>
<feature type="coiled-coil region" evidence="8">
    <location>
        <begin position="526"/>
        <end position="553"/>
    </location>
</feature>
<keyword evidence="8" id="KW-0175">Coiled coil</keyword>
<keyword evidence="3 7" id="KW-0597">Phosphoprotein</keyword>
<dbReference type="CDD" id="cd00130">
    <property type="entry name" value="PAS"/>
    <property type="match status" value="2"/>
</dbReference>
<dbReference type="AlphaFoldDB" id="A0A482TF70"/>
<dbReference type="PRINTS" id="PR00344">
    <property type="entry name" value="BCTRLSENSOR"/>
</dbReference>
<evidence type="ECO:0000313" key="14">
    <source>
        <dbReference type="Proteomes" id="UP000293535"/>
    </source>
</evidence>
<evidence type="ECO:0000256" key="7">
    <source>
        <dbReference type="PROSITE-ProRule" id="PRU00169"/>
    </source>
</evidence>
<dbReference type="EMBL" id="RZIG01000002">
    <property type="protein sequence ID" value="RYJ10699.1"/>
    <property type="molecule type" value="Genomic_DNA"/>
</dbReference>
<reference evidence="13 14" key="1">
    <citation type="submission" date="2018-12" db="EMBL/GenBank/DDBJ databases">
        <title>Draft genome sequence of Haloarcula hispinica strain 18.1, an halophilic archaeon isolated from Chott El Jerid of Southern Tunisia.</title>
        <authorList>
            <person name="Najjari A."/>
            <person name="Ben Dhia O."/>
            <person name="Ferjani R."/>
            <person name="Mahjoubi M."/>
            <person name="Sghaier H."/>
            <person name="Elshahed M."/>
            <person name="Ouzari H.I."/>
            <person name="Cherid A."/>
            <person name="Youssef N."/>
        </authorList>
    </citation>
    <scope>NUCLEOTIDE SEQUENCE [LARGE SCALE GENOMIC DNA]</scope>
    <source>
        <strain evidence="13 14">18.1</strain>
    </source>
</reference>
<dbReference type="SMART" id="SM00065">
    <property type="entry name" value="GAF"/>
    <property type="match status" value="1"/>
</dbReference>
<dbReference type="Pfam" id="PF00512">
    <property type="entry name" value="HisKA"/>
    <property type="match status" value="1"/>
</dbReference>
<dbReference type="SMART" id="SM00387">
    <property type="entry name" value="HATPase_c"/>
    <property type="match status" value="1"/>
</dbReference>
<dbReference type="PANTHER" id="PTHR43711:SF1">
    <property type="entry name" value="HISTIDINE KINASE 1"/>
    <property type="match status" value="1"/>
</dbReference>
<organism evidence="13 14">
    <name type="scientific">Haloarcula hispanica</name>
    <dbReference type="NCBI Taxonomy" id="51589"/>
    <lineage>
        <taxon>Archaea</taxon>
        <taxon>Methanobacteriati</taxon>
        <taxon>Methanobacteriota</taxon>
        <taxon>Stenosarchaea group</taxon>
        <taxon>Halobacteria</taxon>
        <taxon>Halobacteriales</taxon>
        <taxon>Haloarculaceae</taxon>
        <taxon>Haloarcula</taxon>
    </lineage>
</organism>
<dbReference type="CDD" id="cd00075">
    <property type="entry name" value="HATPase"/>
    <property type="match status" value="1"/>
</dbReference>
<dbReference type="Gene3D" id="3.30.450.20">
    <property type="entry name" value="PAS domain"/>
    <property type="match status" value="2"/>
</dbReference>
<evidence type="ECO:0000259" key="11">
    <source>
        <dbReference type="PROSITE" id="PS50112"/>
    </source>
</evidence>
<dbReference type="InterPro" id="IPR004358">
    <property type="entry name" value="Sig_transdc_His_kin-like_C"/>
</dbReference>
<evidence type="ECO:0000256" key="1">
    <source>
        <dbReference type="ARBA" id="ARBA00000085"/>
    </source>
</evidence>
<dbReference type="Pfam" id="PF00072">
    <property type="entry name" value="Response_reg"/>
    <property type="match status" value="1"/>
</dbReference>
<dbReference type="SMART" id="SM00448">
    <property type="entry name" value="REC"/>
    <property type="match status" value="1"/>
</dbReference>
<evidence type="ECO:0000313" key="13">
    <source>
        <dbReference type="EMBL" id="RYJ10699.1"/>
    </source>
</evidence>
<dbReference type="InterPro" id="IPR001789">
    <property type="entry name" value="Sig_transdc_resp-reg_receiver"/>
</dbReference>
<keyword evidence="6" id="KW-0902">Two-component regulatory system</keyword>
<dbReference type="Pfam" id="PF02518">
    <property type="entry name" value="HATPase_c"/>
    <property type="match status" value="1"/>
</dbReference>
<name>A0A482TF70_HALHI</name>
<dbReference type="Gene3D" id="3.30.565.10">
    <property type="entry name" value="Histidine kinase-like ATPase, C-terminal domain"/>
    <property type="match status" value="1"/>
</dbReference>
<dbReference type="SUPFAM" id="SSF47384">
    <property type="entry name" value="Homodimeric domain of signal transducing histidine kinase"/>
    <property type="match status" value="1"/>
</dbReference>
<dbReference type="InterPro" id="IPR011006">
    <property type="entry name" value="CheY-like_superfamily"/>
</dbReference>
<dbReference type="InterPro" id="IPR000700">
    <property type="entry name" value="PAS-assoc_C"/>
</dbReference>
<dbReference type="SUPFAM" id="SSF55781">
    <property type="entry name" value="GAF domain-like"/>
    <property type="match status" value="1"/>
</dbReference>
<dbReference type="Pfam" id="PF13426">
    <property type="entry name" value="PAS_9"/>
    <property type="match status" value="2"/>
</dbReference>
<dbReference type="SMART" id="SM00091">
    <property type="entry name" value="PAS"/>
    <property type="match status" value="2"/>
</dbReference>
<keyword evidence="5" id="KW-0418">Kinase</keyword>
<dbReference type="InterPro" id="IPR036097">
    <property type="entry name" value="HisK_dim/P_sf"/>
</dbReference>
<proteinExistence type="predicted"/>
<dbReference type="RefSeq" id="WP_129755761.1">
    <property type="nucleotide sequence ID" value="NZ_JAFKAA010000002.1"/>
</dbReference>
<dbReference type="InterPro" id="IPR003594">
    <property type="entry name" value="HATPase_dom"/>
</dbReference>
<dbReference type="PROSITE" id="PS50109">
    <property type="entry name" value="HIS_KIN"/>
    <property type="match status" value="1"/>
</dbReference>
<evidence type="ECO:0000259" key="12">
    <source>
        <dbReference type="PROSITE" id="PS50113"/>
    </source>
</evidence>
<dbReference type="InterPro" id="IPR003018">
    <property type="entry name" value="GAF"/>
</dbReference>
<feature type="domain" description="Histidine kinase" evidence="9">
    <location>
        <begin position="553"/>
        <end position="741"/>
    </location>
</feature>
<evidence type="ECO:0000256" key="5">
    <source>
        <dbReference type="ARBA" id="ARBA00022777"/>
    </source>
</evidence>
<dbReference type="PROSITE" id="PS50113">
    <property type="entry name" value="PAC"/>
    <property type="match status" value="1"/>
</dbReference>
<dbReference type="Gene3D" id="3.40.50.2300">
    <property type="match status" value="1"/>
</dbReference>
<dbReference type="PROSITE" id="PS50110">
    <property type="entry name" value="RESPONSE_REGULATORY"/>
    <property type="match status" value="1"/>
</dbReference>
<evidence type="ECO:0000259" key="10">
    <source>
        <dbReference type="PROSITE" id="PS50110"/>
    </source>
</evidence>
<feature type="domain" description="PAC" evidence="12">
    <location>
        <begin position="329"/>
        <end position="381"/>
    </location>
</feature>
<dbReference type="GO" id="GO:0000155">
    <property type="term" value="F:phosphorelay sensor kinase activity"/>
    <property type="evidence" value="ECO:0007669"/>
    <property type="project" value="InterPro"/>
</dbReference>
<dbReference type="SUPFAM" id="SSF55785">
    <property type="entry name" value="PYP-like sensor domain (PAS domain)"/>
    <property type="match status" value="2"/>
</dbReference>
<evidence type="ECO:0000256" key="2">
    <source>
        <dbReference type="ARBA" id="ARBA00012438"/>
    </source>
</evidence>
<feature type="modified residue" description="4-aspartylphosphate" evidence="7">
    <location>
        <position position="60"/>
    </location>
</feature>
<sequence length="748" mass="82491">MTDIAGTMRILHVDDEPGFADMTATFLEREDDRLDVQAATSAAAGLELLADTAVDCVVSDYDMPDRNGIQFLETVRKEYGSLPFILYTGKGSEEIASDAISAGVTDYLQKQSGTDQYAVLANRITNAVESQRVKRERNRQLDAIETAQEGISILDEDGTFIFVNEAYADLYGYEPDEMVGEHWELLYQAEDIPRIYDEIVPTVDETGYWSGTTTGLRADGSTFTEDHVLARTDRGELVCTVRDISDQRDGEEELSRIKRAMDEAPVGITITSPEQDDNPISYANRQFLELTGYTESEVYGRNCRFLQGEETESEPVDAMRAAIDADEPVSVELRNYRKDGTMFWNQVTIAPVRDDDGTVVNYVGFQQDITERKEHEHRLRALSESVQNLLQADTREEVAEIGVDTACTVLGLEANTIHLYDEGDRTLEPVAASDAIYDLLDDLPTFTPGGSIAWRVYESGDALAVDDVHADPDIYNPDTPIKSELYLPLGEHGILLAGSETAAAFDQRDVVLGEILAGHVTSALKQVEGTEQLRDHQQELEQHNDRLEAFTSVVSHDLRNPLTVAEGRLELAREECESEHLAAVERAHERMDTLITDLLTLAQDGETVTDREPVALASLVEDCWTNVETADATLVTDIDRTVLANESRLKQLFENLVRNAVEHAGADVTVTVGAVDDGFYVADDGPGIPEADRDTVFEVGYSTSTEGTGFGLSIARKVAEAHGWEINVRDSADGGARFEVTGVSFDEV</sequence>
<dbReference type="Pfam" id="PF13185">
    <property type="entry name" value="GAF_2"/>
    <property type="match status" value="1"/>
</dbReference>
<feature type="domain" description="Response regulatory" evidence="10">
    <location>
        <begin position="9"/>
        <end position="125"/>
    </location>
</feature>
<dbReference type="PANTHER" id="PTHR43711">
    <property type="entry name" value="TWO-COMPONENT HISTIDINE KINASE"/>
    <property type="match status" value="1"/>
</dbReference>
<dbReference type="CDD" id="cd00082">
    <property type="entry name" value="HisKA"/>
    <property type="match status" value="1"/>
</dbReference>
<comment type="catalytic activity">
    <reaction evidence="1">
        <text>ATP + protein L-histidine = ADP + protein N-phospho-L-histidine.</text>
        <dbReference type="EC" id="2.7.13.3"/>
    </reaction>
</comment>
<dbReference type="SMART" id="SM00086">
    <property type="entry name" value="PAC"/>
    <property type="match status" value="1"/>
</dbReference>
<gene>
    <name evidence="13" type="ORF">ELS20_12370</name>
</gene>
<dbReference type="SMART" id="SM00388">
    <property type="entry name" value="HisKA"/>
    <property type="match status" value="1"/>
</dbReference>
<dbReference type="InterPro" id="IPR029016">
    <property type="entry name" value="GAF-like_dom_sf"/>
</dbReference>
<dbReference type="Gene3D" id="3.30.450.40">
    <property type="match status" value="1"/>
</dbReference>
<dbReference type="Proteomes" id="UP000293535">
    <property type="component" value="Unassembled WGS sequence"/>
</dbReference>
<evidence type="ECO:0000259" key="9">
    <source>
        <dbReference type="PROSITE" id="PS50109"/>
    </source>
</evidence>
<dbReference type="InterPro" id="IPR005467">
    <property type="entry name" value="His_kinase_dom"/>
</dbReference>
<dbReference type="InterPro" id="IPR001610">
    <property type="entry name" value="PAC"/>
</dbReference>